<dbReference type="EMBL" id="CAJVPM010043519">
    <property type="protein sequence ID" value="CAG8711816.1"/>
    <property type="molecule type" value="Genomic_DNA"/>
</dbReference>
<dbReference type="Proteomes" id="UP000789860">
    <property type="component" value="Unassembled WGS sequence"/>
</dbReference>
<sequence length="61" mass="6793">TQQVQGRGRGRNSWISPPGCLQFSIMMRHSLKTNPAGSVVFIQYLLSLAVVEAVRTKQGYE</sequence>
<evidence type="ECO:0000313" key="1">
    <source>
        <dbReference type="EMBL" id="CAG8711816.1"/>
    </source>
</evidence>
<proteinExistence type="predicted"/>
<feature type="non-terminal residue" evidence="1">
    <location>
        <position position="1"/>
    </location>
</feature>
<accession>A0ACA9PLF3</accession>
<name>A0ACA9PLF3_9GLOM</name>
<gene>
    <name evidence="1" type="ORF">SCALOS_LOCUS10900</name>
</gene>
<comment type="caution">
    <text evidence="1">The sequence shown here is derived from an EMBL/GenBank/DDBJ whole genome shotgun (WGS) entry which is preliminary data.</text>
</comment>
<evidence type="ECO:0000313" key="2">
    <source>
        <dbReference type="Proteomes" id="UP000789860"/>
    </source>
</evidence>
<organism evidence="1 2">
    <name type="scientific">Scutellospora calospora</name>
    <dbReference type="NCBI Taxonomy" id="85575"/>
    <lineage>
        <taxon>Eukaryota</taxon>
        <taxon>Fungi</taxon>
        <taxon>Fungi incertae sedis</taxon>
        <taxon>Mucoromycota</taxon>
        <taxon>Glomeromycotina</taxon>
        <taxon>Glomeromycetes</taxon>
        <taxon>Diversisporales</taxon>
        <taxon>Gigasporaceae</taxon>
        <taxon>Scutellospora</taxon>
    </lineage>
</organism>
<protein>
    <submittedName>
        <fullName evidence="1">5702_t:CDS:1</fullName>
    </submittedName>
</protein>
<reference evidence="1" key="1">
    <citation type="submission" date="2021-06" db="EMBL/GenBank/DDBJ databases">
        <authorList>
            <person name="Kallberg Y."/>
            <person name="Tangrot J."/>
            <person name="Rosling A."/>
        </authorList>
    </citation>
    <scope>NUCLEOTIDE SEQUENCE</scope>
    <source>
        <strain evidence="1">AU212A</strain>
    </source>
</reference>
<feature type="non-terminal residue" evidence="1">
    <location>
        <position position="61"/>
    </location>
</feature>
<keyword evidence="2" id="KW-1185">Reference proteome</keyword>